<organism evidence="1">
    <name type="scientific">viral metagenome</name>
    <dbReference type="NCBI Taxonomy" id="1070528"/>
    <lineage>
        <taxon>unclassified sequences</taxon>
        <taxon>metagenomes</taxon>
        <taxon>organismal metagenomes</taxon>
    </lineage>
</organism>
<accession>A0A6C0DC32</accession>
<evidence type="ECO:0000313" key="1">
    <source>
        <dbReference type="EMBL" id="QHT13950.1"/>
    </source>
</evidence>
<name>A0A6C0DC32_9ZZZZ</name>
<protein>
    <submittedName>
        <fullName evidence="1">Uncharacterized protein</fullName>
    </submittedName>
</protein>
<sequence>MSRKITKLDMIGAINFHFHRIGQRIRYVEKLRKRQLEEIITQHNINIDEELAIRTESDRILLQERYESIEKIKTYLATLDEEGKEKFKENIKENFKKGFKNPFQGEKYYNIYIENL</sequence>
<dbReference type="EMBL" id="MN739577">
    <property type="protein sequence ID" value="QHT13950.1"/>
    <property type="molecule type" value="Genomic_DNA"/>
</dbReference>
<reference evidence="1" key="1">
    <citation type="journal article" date="2020" name="Nature">
        <title>Giant virus diversity and host interactions through global metagenomics.</title>
        <authorList>
            <person name="Schulz F."/>
            <person name="Roux S."/>
            <person name="Paez-Espino D."/>
            <person name="Jungbluth S."/>
            <person name="Walsh D.A."/>
            <person name="Denef V.J."/>
            <person name="McMahon K.D."/>
            <person name="Konstantinidis K.T."/>
            <person name="Eloe-Fadrosh E.A."/>
            <person name="Kyrpides N.C."/>
            <person name="Woyke T."/>
        </authorList>
    </citation>
    <scope>NUCLEOTIDE SEQUENCE</scope>
    <source>
        <strain evidence="1">GVMAG-M-3300023174-134</strain>
    </source>
</reference>
<dbReference type="AlphaFoldDB" id="A0A6C0DC32"/>
<proteinExistence type="predicted"/>